<protein>
    <submittedName>
        <fullName evidence="1">Uncharacterized protein</fullName>
    </submittedName>
</protein>
<evidence type="ECO:0000313" key="1">
    <source>
        <dbReference type="EMBL" id="ETM36518.1"/>
    </source>
</evidence>
<name>W2MLH6_PHYNI</name>
<dbReference type="EMBL" id="KI695307">
    <property type="protein sequence ID" value="ETM36518.1"/>
    <property type="molecule type" value="Genomic_DNA"/>
</dbReference>
<reference evidence="1" key="1">
    <citation type="submission" date="2013-11" db="EMBL/GenBank/DDBJ databases">
        <title>The Genome Sequence of Phytophthora parasitica IAC_01/95.</title>
        <authorList>
            <consortium name="The Broad Institute Genomics Platform"/>
            <person name="Russ C."/>
            <person name="Tyler B."/>
            <person name="Panabieres F."/>
            <person name="Shan W."/>
            <person name="Tripathy S."/>
            <person name="Grunwald N."/>
            <person name="Machado M."/>
            <person name="Johnson C.S."/>
            <person name="Arredondo F."/>
            <person name="Hong C."/>
            <person name="Coffey M."/>
            <person name="Young S.K."/>
            <person name="Zeng Q."/>
            <person name="Gargeya S."/>
            <person name="Fitzgerald M."/>
            <person name="Abouelleil A."/>
            <person name="Alvarado L."/>
            <person name="Chapman S.B."/>
            <person name="Gainer-Dewar J."/>
            <person name="Goldberg J."/>
            <person name="Griggs A."/>
            <person name="Gujja S."/>
            <person name="Hansen M."/>
            <person name="Howarth C."/>
            <person name="Imamovic A."/>
            <person name="Ireland A."/>
            <person name="Larimer J."/>
            <person name="McCowan C."/>
            <person name="Murphy C."/>
            <person name="Pearson M."/>
            <person name="Poon T.W."/>
            <person name="Priest M."/>
            <person name="Roberts A."/>
            <person name="Saif S."/>
            <person name="Shea T."/>
            <person name="Sykes S."/>
            <person name="Wortman J."/>
            <person name="Nusbaum C."/>
            <person name="Birren B."/>
        </authorList>
    </citation>
    <scope>NUCLEOTIDE SEQUENCE [LARGE SCALE GENOMIC DNA]</scope>
    <source>
        <strain evidence="1">IAC_01/95</strain>
    </source>
</reference>
<dbReference type="Proteomes" id="UP000054532">
    <property type="component" value="Unassembled WGS sequence"/>
</dbReference>
<proteinExistence type="predicted"/>
<sequence length="51" mass="5608">MPDLALMIDQLSMYHQTLRKEDGSLPEIGAEPTQTSNMRTVLVDKGYQGAG</sequence>
<dbReference type="AlphaFoldDB" id="W2MLH6"/>
<gene>
    <name evidence="1" type="ORF">L914_16812</name>
</gene>
<organism evidence="1">
    <name type="scientific">Phytophthora nicotianae</name>
    <name type="common">Potato buckeye rot agent</name>
    <name type="synonym">Phytophthora parasitica</name>
    <dbReference type="NCBI Taxonomy" id="4792"/>
    <lineage>
        <taxon>Eukaryota</taxon>
        <taxon>Sar</taxon>
        <taxon>Stramenopiles</taxon>
        <taxon>Oomycota</taxon>
        <taxon>Peronosporomycetes</taxon>
        <taxon>Peronosporales</taxon>
        <taxon>Peronosporaceae</taxon>
        <taxon>Phytophthora</taxon>
    </lineage>
</organism>
<accession>W2MLH6</accession>